<name>A0A4Z2E3H5_9TELE</name>
<gene>
    <name evidence="2" type="ORF">EYF80_066773</name>
</gene>
<keyword evidence="3" id="KW-1185">Reference proteome</keyword>
<reference evidence="2 3" key="1">
    <citation type="submission" date="2019-03" db="EMBL/GenBank/DDBJ databases">
        <title>First draft genome of Liparis tanakae, snailfish: a comprehensive survey of snailfish specific genes.</title>
        <authorList>
            <person name="Kim W."/>
            <person name="Song I."/>
            <person name="Jeong J.-H."/>
            <person name="Kim D."/>
            <person name="Kim S."/>
            <person name="Ryu S."/>
            <person name="Song J.Y."/>
            <person name="Lee S.K."/>
        </authorList>
    </citation>
    <scope>NUCLEOTIDE SEQUENCE [LARGE SCALE GENOMIC DNA]</scope>
    <source>
        <tissue evidence="2">Muscle</tissue>
    </source>
</reference>
<comment type="caution">
    <text evidence="2">The sequence shown here is derived from an EMBL/GenBank/DDBJ whole genome shotgun (WGS) entry which is preliminary data.</text>
</comment>
<dbReference type="EMBL" id="SRLO01019738">
    <property type="protein sequence ID" value="TNN23110.1"/>
    <property type="molecule type" value="Genomic_DNA"/>
</dbReference>
<dbReference type="AlphaFoldDB" id="A0A4Z2E3H5"/>
<organism evidence="2 3">
    <name type="scientific">Liparis tanakae</name>
    <name type="common">Tanaka's snailfish</name>
    <dbReference type="NCBI Taxonomy" id="230148"/>
    <lineage>
        <taxon>Eukaryota</taxon>
        <taxon>Metazoa</taxon>
        <taxon>Chordata</taxon>
        <taxon>Craniata</taxon>
        <taxon>Vertebrata</taxon>
        <taxon>Euteleostomi</taxon>
        <taxon>Actinopterygii</taxon>
        <taxon>Neopterygii</taxon>
        <taxon>Teleostei</taxon>
        <taxon>Neoteleostei</taxon>
        <taxon>Acanthomorphata</taxon>
        <taxon>Eupercaria</taxon>
        <taxon>Perciformes</taxon>
        <taxon>Cottioidei</taxon>
        <taxon>Cottales</taxon>
        <taxon>Liparidae</taxon>
        <taxon>Liparis</taxon>
    </lineage>
</organism>
<evidence type="ECO:0000313" key="2">
    <source>
        <dbReference type="EMBL" id="TNN23110.1"/>
    </source>
</evidence>
<proteinExistence type="predicted"/>
<dbReference type="Proteomes" id="UP000314294">
    <property type="component" value="Unassembled WGS sequence"/>
</dbReference>
<evidence type="ECO:0000256" key="1">
    <source>
        <dbReference type="SAM" id="MobiDB-lite"/>
    </source>
</evidence>
<evidence type="ECO:0000313" key="3">
    <source>
        <dbReference type="Proteomes" id="UP000314294"/>
    </source>
</evidence>
<sequence>MRRPHDAATARCGDRTMRRPHDAATARCGGDVIIDLHDWARRCTETPEGPSGRSEVVSLSETLNPELLPVAVTTEDECNSLLSLFLSFSHPSIVIRYHALRLLEVK</sequence>
<feature type="region of interest" description="Disordered" evidence="1">
    <location>
        <begin position="1"/>
        <end position="21"/>
    </location>
</feature>
<protein>
    <submittedName>
        <fullName evidence="2">Uncharacterized protein</fullName>
    </submittedName>
</protein>
<accession>A0A4Z2E3H5</accession>